<dbReference type="EMBL" id="CADCTA010000082">
    <property type="protein sequence ID" value="CAA9252495.1"/>
    <property type="molecule type" value="Genomic_DNA"/>
</dbReference>
<organism evidence="5">
    <name type="scientific">uncultured Chthoniobacterales bacterium</name>
    <dbReference type="NCBI Taxonomy" id="1836801"/>
    <lineage>
        <taxon>Bacteria</taxon>
        <taxon>Pseudomonadati</taxon>
        <taxon>Verrucomicrobiota</taxon>
        <taxon>Spartobacteria</taxon>
        <taxon>Chthoniobacterales</taxon>
        <taxon>environmental samples</taxon>
    </lineage>
</organism>
<dbReference type="SUPFAM" id="SSF69304">
    <property type="entry name" value="Tricorn protease N-terminal domain"/>
    <property type="match status" value="1"/>
</dbReference>
<dbReference type="PANTHER" id="PTHR42776:SF27">
    <property type="entry name" value="DIPEPTIDYL PEPTIDASE FAMILY MEMBER 6"/>
    <property type="match status" value="1"/>
</dbReference>
<evidence type="ECO:0000256" key="1">
    <source>
        <dbReference type="ARBA" id="ARBA00022801"/>
    </source>
</evidence>
<feature type="domain" description="Peptidase S9 prolyl oligopeptidase catalytic" evidence="4">
    <location>
        <begin position="463"/>
        <end position="668"/>
    </location>
</feature>
<dbReference type="InterPro" id="IPR029058">
    <property type="entry name" value="AB_hydrolase_fold"/>
</dbReference>
<dbReference type="GO" id="GO:0004252">
    <property type="term" value="F:serine-type endopeptidase activity"/>
    <property type="evidence" value="ECO:0007669"/>
    <property type="project" value="InterPro"/>
</dbReference>
<protein>
    <recommendedName>
        <fullName evidence="4">Peptidase S9 prolyl oligopeptidase catalytic domain-containing protein</fullName>
    </recommendedName>
</protein>
<dbReference type="InterPro" id="IPR002470">
    <property type="entry name" value="Peptidase_S9A"/>
</dbReference>
<dbReference type="Pfam" id="PF07676">
    <property type="entry name" value="PD40"/>
    <property type="match status" value="1"/>
</dbReference>
<dbReference type="Gene3D" id="3.40.50.1820">
    <property type="entry name" value="alpha/beta hydrolase"/>
    <property type="match status" value="1"/>
</dbReference>
<proteinExistence type="predicted"/>
<dbReference type="Pfam" id="PF00326">
    <property type="entry name" value="Peptidase_S9"/>
    <property type="match status" value="1"/>
</dbReference>
<evidence type="ECO:0000313" key="5">
    <source>
        <dbReference type="EMBL" id="CAA9252495.1"/>
    </source>
</evidence>
<keyword evidence="2" id="KW-0645">Protease</keyword>
<gene>
    <name evidence="5" type="ORF">AVDCRST_MAG42-2307</name>
</gene>
<dbReference type="InterPro" id="IPR011042">
    <property type="entry name" value="6-blade_b-propeller_TolB-like"/>
</dbReference>
<dbReference type="PRINTS" id="PR00862">
    <property type="entry name" value="PROLIGOPTASE"/>
</dbReference>
<keyword evidence="2" id="KW-0720">Serine protease</keyword>
<dbReference type="GO" id="GO:0006508">
    <property type="term" value="P:proteolysis"/>
    <property type="evidence" value="ECO:0007669"/>
    <property type="project" value="InterPro"/>
</dbReference>
<dbReference type="PANTHER" id="PTHR42776">
    <property type="entry name" value="SERINE PEPTIDASE S9 FAMILY MEMBER"/>
    <property type="match status" value="1"/>
</dbReference>
<keyword evidence="3" id="KW-0732">Signal</keyword>
<feature type="chain" id="PRO_5027012881" description="Peptidase S9 prolyl oligopeptidase catalytic domain-containing protein" evidence="3">
    <location>
        <begin position="24"/>
        <end position="679"/>
    </location>
</feature>
<dbReference type="InterPro" id="IPR011659">
    <property type="entry name" value="WD40"/>
</dbReference>
<dbReference type="PROSITE" id="PS51257">
    <property type="entry name" value="PROKAR_LIPOPROTEIN"/>
    <property type="match status" value="1"/>
</dbReference>
<name>A0A6J4IGZ9_9BACT</name>
<feature type="signal peptide" evidence="3">
    <location>
        <begin position="1"/>
        <end position="23"/>
    </location>
</feature>
<evidence type="ECO:0000256" key="2">
    <source>
        <dbReference type="ARBA" id="ARBA00022825"/>
    </source>
</evidence>
<evidence type="ECO:0000256" key="3">
    <source>
        <dbReference type="SAM" id="SignalP"/>
    </source>
</evidence>
<dbReference type="InterPro" id="IPR001375">
    <property type="entry name" value="Peptidase_S9_cat"/>
</dbReference>
<evidence type="ECO:0000259" key="4">
    <source>
        <dbReference type="Pfam" id="PF00326"/>
    </source>
</evidence>
<reference evidence="5" key="1">
    <citation type="submission" date="2020-02" db="EMBL/GenBank/DDBJ databases">
        <authorList>
            <person name="Meier V. D."/>
        </authorList>
    </citation>
    <scope>NUCLEOTIDE SEQUENCE</scope>
    <source>
        <strain evidence="5">AVDCRST_MAG42</strain>
    </source>
</reference>
<keyword evidence="1" id="KW-0378">Hydrolase</keyword>
<accession>A0A6J4IGZ9</accession>
<dbReference type="Gene3D" id="2.120.10.30">
    <property type="entry name" value="TolB, C-terminal domain"/>
    <property type="match status" value="2"/>
</dbReference>
<sequence>MNPPRTAFALAAALFLACNVIDAADAPGAKTITPGDNLVVDGIPPIPAEITDKVARYTEARAAVFADWHPTKPEMLIGTRFGDTPQVHLVNQPGGARTQLTFFPDRVDAAYYDPAKGDSFIFTKGAGGNEFNQNYRYDFATGEVTMLTDGKSRNSQPDWSNKSAQIAYTSTRRNGADTDIYVQTPSDAKTDRMLAEVKGGGWGVSDWSPDDKQLLITEYVSINESYLWLFNAQTGERKEITPRPAEGAEKVSYGKALFSADGKGVFVTTDRESEYQRLAYINLADGKHTYLVADAKWDIDDWDLSPDGKRIGYALNQAGTSTLHMLEIATAGAAVAAKPVKDPTFDPPLKAPVITGLKWHHDPKQAALAFNVNSARSPSDVYTWSVAGGKSVTARWTMSETGGIPATQFVEPELVRWKSFDGQEITGYLYQPDAKKFPGPRPVIIQIHGGPEGQSRPGFIGRNNYYVNEMGCAILLPNVRGSTGYGKTFLKLDNGMKREDSYKDIAALLDWLPTQPSLDKDRVMVTGGSYGGFMTLQVAWNYPDRIRCAVDIVGISNLATFLKNTESYRRDLRRVEYGDERDPQQAEFMERIAATNNAAKITKPMFVVQGANDPRVPKTEAIQIVDTLKKQGTPAWFLMANDEGHGFAKKKNADFQFYATTRFIEEHLLGGPSTTKPAL</sequence>
<dbReference type="AlphaFoldDB" id="A0A6J4IGZ9"/>
<dbReference type="SUPFAM" id="SSF53474">
    <property type="entry name" value="alpha/beta-Hydrolases"/>
    <property type="match status" value="1"/>
</dbReference>